<evidence type="ECO:0008006" key="3">
    <source>
        <dbReference type="Google" id="ProtNLM"/>
    </source>
</evidence>
<proteinExistence type="predicted"/>
<comment type="caution">
    <text evidence="1">The sequence shown here is derived from an EMBL/GenBank/DDBJ whole genome shotgun (WGS) entry which is preliminary data.</text>
</comment>
<keyword evidence="2" id="KW-1185">Reference proteome</keyword>
<name>A0ABU3CEN7_9FLAO</name>
<reference evidence="1 2" key="1">
    <citation type="submission" date="2023-09" db="EMBL/GenBank/DDBJ databases">
        <authorList>
            <person name="Rey-Velasco X."/>
        </authorList>
    </citation>
    <scope>NUCLEOTIDE SEQUENCE [LARGE SCALE GENOMIC DNA]</scope>
    <source>
        <strain evidence="1 2">F363</strain>
    </source>
</reference>
<dbReference type="RefSeq" id="WP_311536420.1">
    <property type="nucleotide sequence ID" value="NZ_JAVRHQ010000035.1"/>
</dbReference>
<gene>
    <name evidence="1" type="ORF">RM553_18335</name>
</gene>
<evidence type="ECO:0000313" key="1">
    <source>
        <dbReference type="EMBL" id="MDT0644805.1"/>
    </source>
</evidence>
<sequence>MSERLRIFKNFILVLMVVMCAGCVKDVDLSQAQDISLSPDIQTNLVLYQVDKSDFVDPETNQMRTLIRDTVRLEFLDDDYVQNDLESAEFYFRNINTFPQVFSSKVHFLSASGRKQFSINYLVSPGSEDNPVTTERVEVMGKERIAQVKNSIIMVVELEVQPNQEDFKGDLEFASKGLFKFEF</sequence>
<organism evidence="1 2">
    <name type="scientific">Autumnicola tepida</name>
    <dbReference type="NCBI Taxonomy" id="3075595"/>
    <lineage>
        <taxon>Bacteria</taxon>
        <taxon>Pseudomonadati</taxon>
        <taxon>Bacteroidota</taxon>
        <taxon>Flavobacteriia</taxon>
        <taxon>Flavobacteriales</taxon>
        <taxon>Flavobacteriaceae</taxon>
        <taxon>Autumnicola</taxon>
    </lineage>
</organism>
<dbReference type="EMBL" id="JAVRHQ010000035">
    <property type="protein sequence ID" value="MDT0644805.1"/>
    <property type="molecule type" value="Genomic_DNA"/>
</dbReference>
<evidence type="ECO:0000313" key="2">
    <source>
        <dbReference type="Proteomes" id="UP001262889"/>
    </source>
</evidence>
<dbReference type="Proteomes" id="UP001262889">
    <property type="component" value="Unassembled WGS sequence"/>
</dbReference>
<accession>A0ABU3CEN7</accession>
<protein>
    <recommendedName>
        <fullName evidence="3">Lipoprotein</fullName>
    </recommendedName>
</protein>